<name>A0A5N6GDB9_ASPFL</name>
<proteinExistence type="predicted"/>
<evidence type="ECO:0000313" key="2">
    <source>
        <dbReference type="EMBL" id="KAB8239968.1"/>
    </source>
</evidence>
<protein>
    <submittedName>
        <fullName evidence="2">Uncharacterized protein</fullName>
    </submittedName>
</protein>
<feature type="region of interest" description="Disordered" evidence="1">
    <location>
        <begin position="115"/>
        <end position="144"/>
    </location>
</feature>
<gene>
    <name evidence="2" type="ORF">BDV35DRAFT_399071</name>
</gene>
<feature type="region of interest" description="Disordered" evidence="1">
    <location>
        <begin position="391"/>
        <end position="431"/>
    </location>
</feature>
<organism evidence="2">
    <name type="scientific">Aspergillus flavus</name>
    <dbReference type="NCBI Taxonomy" id="5059"/>
    <lineage>
        <taxon>Eukaryota</taxon>
        <taxon>Fungi</taxon>
        <taxon>Dikarya</taxon>
        <taxon>Ascomycota</taxon>
        <taxon>Pezizomycotina</taxon>
        <taxon>Eurotiomycetes</taxon>
        <taxon>Eurotiomycetidae</taxon>
        <taxon>Eurotiales</taxon>
        <taxon>Aspergillaceae</taxon>
        <taxon>Aspergillus</taxon>
        <taxon>Aspergillus subgen. Circumdati</taxon>
    </lineage>
</organism>
<dbReference type="Proteomes" id="UP000325434">
    <property type="component" value="Unassembled WGS sequence"/>
</dbReference>
<dbReference type="AlphaFoldDB" id="A0A5N6GDB9"/>
<evidence type="ECO:0000256" key="1">
    <source>
        <dbReference type="SAM" id="MobiDB-lite"/>
    </source>
</evidence>
<feature type="region of interest" description="Disordered" evidence="1">
    <location>
        <begin position="1"/>
        <end position="39"/>
    </location>
</feature>
<feature type="compositionally biased region" description="Basic residues" evidence="1">
    <location>
        <begin position="325"/>
        <end position="341"/>
    </location>
</feature>
<accession>A0A5N6GDB9</accession>
<dbReference type="EMBL" id="ML734817">
    <property type="protein sequence ID" value="KAB8239968.1"/>
    <property type="molecule type" value="Genomic_DNA"/>
</dbReference>
<feature type="compositionally biased region" description="Low complexity" evidence="1">
    <location>
        <begin position="1"/>
        <end position="13"/>
    </location>
</feature>
<feature type="region of interest" description="Disordered" evidence="1">
    <location>
        <begin position="258"/>
        <end position="351"/>
    </location>
</feature>
<feature type="compositionally biased region" description="Basic and acidic residues" evidence="1">
    <location>
        <begin position="277"/>
        <end position="294"/>
    </location>
</feature>
<reference evidence="2" key="1">
    <citation type="submission" date="2019-04" db="EMBL/GenBank/DDBJ databases">
        <title>Friends and foes A comparative genomics study of 23 Aspergillus species from section Flavi.</title>
        <authorList>
            <consortium name="DOE Joint Genome Institute"/>
            <person name="Kjaerbolling I."/>
            <person name="Vesth T."/>
            <person name="Frisvad J.C."/>
            <person name="Nybo J.L."/>
            <person name="Theobald S."/>
            <person name="Kildgaard S."/>
            <person name="Isbrandt T."/>
            <person name="Kuo A."/>
            <person name="Sato A."/>
            <person name="Lyhne E.K."/>
            <person name="Kogle M.E."/>
            <person name="Wiebenga A."/>
            <person name="Kun R.S."/>
            <person name="Lubbers R.J."/>
            <person name="Makela M.R."/>
            <person name="Barry K."/>
            <person name="Chovatia M."/>
            <person name="Clum A."/>
            <person name="Daum C."/>
            <person name="Haridas S."/>
            <person name="He G."/>
            <person name="LaButti K."/>
            <person name="Lipzen A."/>
            <person name="Mondo S."/>
            <person name="Riley R."/>
            <person name="Salamov A."/>
            <person name="Simmons B.A."/>
            <person name="Magnuson J.K."/>
            <person name="Henrissat B."/>
            <person name="Mortensen U.H."/>
            <person name="Larsen T.O."/>
            <person name="Devries R.P."/>
            <person name="Grigoriev I.V."/>
            <person name="Machida M."/>
            <person name="Baker S.E."/>
            <person name="Andersen M.R."/>
        </authorList>
    </citation>
    <scope>NUCLEOTIDE SEQUENCE [LARGE SCALE GENOMIC DNA]</scope>
    <source>
        <strain evidence="2">CBS 121.62</strain>
    </source>
</reference>
<sequence length="431" mass="47295">MSRSQSLSSARLSPMQSDVGRGISEDLSSSQHAIRTDDPHDCCIDDFKKGFRPPGEPTAFPIDLAIHPDEGFTGIGQLRLASDESHLSTIEDLDADHIVNGLLLDLPCIHGGHPRDYSERGPGEYDASDLVEPHSGQSNRERPAQHDCRVNMTHFSENKSRGCGEQLETCKRLSSGVEVAGERPPKRPRLDDYPTLSDIGAAEDHHDDYLKLVDVISTVPIDSPTIPAGDDHQIAASKIDHAVHQCDNTSMDDQLADHTYSSASSKPPGLPDTSPGCDERPAKTASFRDVDLAHQRRRSTRCKLADPNSKGASSMSITPLYAKARSAKQTKKRRRALKKIRTTNTTSRRDEDTFTTLRSQFLSSSFEVRLQLVSWLFEAALPRCMHDSEDTTGTTRVVGGESDEEEWEGGGNSGRASFPRKAPISGAVERM</sequence>